<protein>
    <submittedName>
        <fullName evidence="1">Uncharacterized protein</fullName>
    </submittedName>
</protein>
<evidence type="ECO:0000313" key="1">
    <source>
        <dbReference type="EMBL" id="MDQ0290258.1"/>
    </source>
</evidence>
<dbReference type="PANTHER" id="PTHR40616:SF1">
    <property type="entry name" value="LINALOOL DEHYDRATASE_ISOMERASE DOMAIN-CONTAINING PROTEIN"/>
    <property type="match status" value="1"/>
</dbReference>
<keyword evidence="2" id="KW-1185">Reference proteome</keyword>
<comment type="caution">
    <text evidence="1">The sequence shown here is derived from an EMBL/GenBank/DDBJ whole genome shotgun (WGS) entry which is preliminary data.</text>
</comment>
<organism evidence="1 2">
    <name type="scientific">Oligosphaera ethanolica</name>
    <dbReference type="NCBI Taxonomy" id="760260"/>
    <lineage>
        <taxon>Bacteria</taxon>
        <taxon>Pseudomonadati</taxon>
        <taxon>Lentisphaerota</taxon>
        <taxon>Oligosphaeria</taxon>
        <taxon>Oligosphaerales</taxon>
        <taxon>Oligosphaeraceae</taxon>
        <taxon>Oligosphaera</taxon>
    </lineage>
</organism>
<dbReference type="AlphaFoldDB" id="A0AAE3VH89"/>
<dbReference type="RefSeq" id="WP_307261674.1">
    <property type="nucleotide sequence ID" value="NZ_JAUSVL010000001.1"/>
</dbReference>
<gene>
    <name evidence="1" type="ORF">J3R75_002365</name>
</gene>
<accession>A0AAE3VH89</accession>
<evidence type="ECO:0000313" key="2">
    <source>
        <dbReference type="Proteomes" id="UP001238163"/>
    </source>
</evidence>
<reference evidence="1" key="1">
    <citation type="submission" date="2023-07" db="EMBL/GenBank/DDBJ databases">
        <title>Genomic Encyclopedia of Type Strains, Phase IV (KMG-IV): sequencing the most valuable type-strain genomes for metagenomic binning, comparative biology and taxonomic classification.</title>
        <authorList>
            <person name="Goeker M."/>
        </authorList>
    </citation>
    <scope>NUCLEOTIDE SEQUENCE</scope>
    <source>
        <strain evidence="1">DSM 24202</strain>
    </source>
</reference>
<dbReference type="SUPFAM" id="SSF48230">
    <property type="entry name" value="Chondroitin AC/alginate lyase"/>
    <property type="match status" value="1"/>
</dbReference>
<proteinExistence type="predicted"/>
<dbReference type="Proteomes" id="UP001238163">
    <property type="component" value="Unassembled WGS sequence"/>
</dbReference>
<sequence length="562" mass="62073">MNNALKQRLQELDSIYDSVVCMPKQPCQSPGYHTKIADGTPIHSTVRALDYALLLLKSGDAAAATRAADVIRAVLVLQECDPCQAPYGIWPWFYEEPLPKMSPPDYNWADFCGARIAEMLINHAAALPAELVTAMRAALLRAGMAIFRRNVGPGYTNIAVMGGGVCAIAGEILQEPFLLDYGCRRLEHFIAYTREQGGFNEYNSPTYTIVVVDEAERILRLAKTDVVRALARGIHDIAWEAIATHFHPATGQWAGPHSRAYSDTIKPETAWRIAAATGVAVGAVTPAEAAAQLVEMPLPCPEKYRGYFQDEDRHDCVVQQYCRREPVSRSTTGTTWFNGDVCLGSVNHDSMWVQRRPVVAYWKNGSATAVLRLRFLHDGKDFASAFVRTAQAEGRLLSGVTMLTDQGDYHCHLDRPANGVFSASDFRLRYELQADGAAVEELHDERFILKAGPWMAGVHCHAGRFDGQDVVWEAGCENGRAYVDAVCYHGPQREFNFRQLGDTWLFVAMELLHAGEFPSDLGFDAHPEEASAVAWSAWQNYGLNVAVSRQPLPLGQAINTGI</sequence>
<name>A0AAE3VH89_9BACT</name>
<dbReference type="PANTHER" id="PTHR40616">
    <property type="entry name" value="LINALOOL DEHYDRATASE_ISOMERASE DOMAIN-CONTAINING PROTEIN"/>
    <property type="match status" value="1"/>
</dbReference>
<dbReference type="EMBL" id="JAUSVL010000001">
    <property type="protein sequence ID" value="MDQ0290258.1"/>
    <property type="molecule type" value="Genomic_DNA"/>
</dbReference>
<dbReference type="InterPro" id="IPR008929">
    <property type="entry name" value="Chondroitin_lyas"/>
</dbReference>